<dbReference type="EMBL" id="JWLZ01000169">
    <property type="protein sequence ID" value="KHT62820.1"/>
    <property type="molecule type" value="Genomic_DNA"/>
</dbReference>
<dbReference type="InterPro" id="IPR036412">
    <property type="entry name" value="HAD-like_sf"/>
</dbReference>
<dbReference type="Proteomes" id="UP000031278">
    <property type="component" value="Unassembled WGS sequence"/>
</dbReference>
<evidence type="ECO:0000256" key="1">
    <source>
        <dbReference type="ARBA" id="ARBA00022801"/>
    </source>
</evidence>
<evidence type="ECO:0000313" key="3">
    <source>
        <dbReference type="Proteomes" id="UP000031278"/>
    </source>
</evidence>
<evidence type="ECO:0000313" key="2">
    <source>
        <dbReference type="EMBL" id="KHT62820.1"/>
    </source>
</evidence>
<dbReference type="Pfam" id="PF00702">
    <property type="entry name" value="Hydrolase"/>
    <property type="match status" value="1"/>
</dbReference>
<protein>
    <submittedName>
        <fullName evidence="2">Hydrolase</fullName>
    </submittedName>
</protein>
<gene>
    <name evidence="2" type="ORF">RJ45_15070</name>
</gene>
<dbReference type="InterPro" id="IPR023214">
    <property type="entry name" value="HAD_sf"/>
</dbReference>
<accession>A0A0B9GD96</accession>
<dbReference type="RefSeq" id="WP_039463786.1">
    <property type="nucleotide sequence ID" value="NZ_JWLZ01000169.1"/>
</dbReference>
<comment type="caution">
    <text evidence="2">The sequence shown here is derived from an EMBL/GenBank/DDBJ whole genome shotgun (WGS) entry which is preliminary data.</text>
</comment>
<dbReference type="NCBIfam" id="TIGR01549">
    <property type="entry name" value="HAD-SF-IA-v1"/>
    <property type="match status" value="1"/>
</dbReference>
<dbReference type="Gene3D" id="3.40.50.1000">
    <property type="entry name" value="HAD superfamily/HAD-like"/>
    <property type="match status" value="1"/>
</dbReference>
<dbReference type="PANTHER" id="PTHR43316">
    <property type="entry name" value="HYDROLASE, HALOACID DELAHOGENASE-RELATED"/>
    <property type="match status" value="1"/>
</dbReference>
<proteinExistence type="predicted"/>
<dbReference type="GO" id="GO:0016787">
    <property type="term" value="F:hydrolase activity"/>
    <property type="evidence" value="ECO:0007669"/>
    <property type="project" value="UniProtKB-KW"/>
</dbReference>
<dbReference type="InterPro" id="IPR006439">
    <property type="entry name" value="HAD-SF_hydro_IA"/>
</dbReference>
<dbReference type="AlphaFoldDB" id="A0A0B9GD96"/>
<keyword evidence="1 2" id="KW-0378">Hydrolase</keyword>
<reference evidence="2 3" key="1">
    <citation type="submission" date="2014-12" db="EMBL/GenBank/DDBJ databases">
        <title>Genome sequencing of Photobacterium gaetbulicola AD005a.</title>
        <authorList>
            <person name="Adrian T.G.S."/>
            <person name="Chan K.G."/>
        </authorList>
    </citation>
    <scope>NUCLEOTIDE SEQUENCE [LARGE SCALE GENOMIC DNA]</scope>
    <source>
        <strain evidence="2 3">AD005a</strain>
    </source>
</reference>
<name>A0A0B9GD96_9GAMM</name>
<dbReference type="InterPro" id="IPR051540">
    <property type="entry name" value="S-2-haloacid_dehalogenase"/>
</dbReference>
<organism evidence="2 3">
    <name type="scientific">Photobacterium gaetbulicola</name>
    <dbReference type="NCBI Taxonomy" id="1295392"/>
    <lineage>
        <taxon>Bacteria</taxon>
        <taxon>Pseudomonadati</taxon>
        <taxon>Pseudomonadota</taxon>
        <taxon>Gammaproteobacteria</taxon>
        <taxon>Vibrionales</taxon>
        <taxon>Vibrionaceae</taxon>
        <taxon>Photobacterium</taxon>
    </lineage>
</organism>
<sequence length="155" mass="17619">MAKVYLFDWGDTLMVDFPQYQGKMCDWPEVKAVPGAREALHRLSAKYPIYVATNADDSSVDDIKQAFKRAGLAKFISGYFCKVNMGIAKGTPDYFQRIVLALDVEPFEITMVGDTLEKDIQPAMAAGLQAIWYQPDFTLKGERQYQQIRHLEELV</sequence>
<dbReference type="PANTHER" id="PTHR43316:SF8">
    <property type="entry name" value="HAD FAMILY HYDROLASE"/>
    <property type="match status" value="1"/>
</dbReference>
<dbReference type="SUPFAM" id="SSF56784">
    <property type="entry name" value="HAD-like"/>
    <property type="match status" value="1"/>
</dbReference>